<accession>A0ABU8AP01</accession>
<dbReference type="RefSeq" id="WP_334659204.1">
    <property type="nucleotide sequence ID" value="NZ_JARULZ010000001.1"/>
</dbReference>
<protein>
    <recommendedName>
        <fullName evidence="3">Transcriptional regulator</fullName>
    </recommendedName>
</protein>
<sequence length="70" mass="7930">MTEEPWRVRFRREDELVEQLQSQLLEAAKRRAKALADGKAELGSVYKVAKDVGKSYTAVSNAIKKHPTTE</sequence>
<organism evidence="1 2">
    <name type="scientific">Streptomyces bottropensis</name>
    <dbReference type="NCBI Taxonomy" id="42235"/>
    <lineage>
        <taxon>Bacteria</taxon>
        <taxon>Bacillati</taxon>
        <taxon>Actinomycetota</taxon>
        <taxon>Actinomycetes</taxon>
        <taxon>Kitasatosporales</taxon>
        <taxon>Streptomycetaceae</taxon>
        <taxon>Streptomyces</taxon>
    </lineage>
</organism>
<evidence type="ECO:0000313" key="2">
    <source>
        <dbReference type="Proteomes" id="UP001310290"/>
    </source>
</evidence>
<dbReference type="Proteomes" id="UP001310290">
    <property type="component" value="Unassembled WGS sequence"/>
</dbReference>
<evidence type="ECO:0000313" key="1">
    <source>
        <dbReference type="EMBL" id="MEH0635409.1"/>
    </source>
</evidence>
<proteinExistence type="predicted"/>
<dbReference type="EMBL" id="JARULZ010000001">
    <property type="protein sequence ID" value="MEH0635409.1"/>
    <property type="molecule type" value="Genomic_DNA"/>
</dbReference>
<gene>
    <name evidence="1" type="ORF">QBA35_19100</name>
</gene>
<comment type="caution">
    <text evidence="1">The sequence shown here is derived from an EMBL/GenBank/DDBJ whole genome shotgun (WGS) entry which is preliminary data.</text>
</comment>
<keyword evidence="2" id="KW-1185">Reference proteome</keyword>
<evidence type="ECO:0008006" key="3">
    <source>
        <dbReference type="Google" id="ProtNLM"/>
    </source>
</evidence>
<name>A0ABU8AP01_9ACTN</name>
<reference evidence="1" key="1">
    <citation type="submission" date="2023-04" db="EMBL/GenBank/DDBJ databases">
        <title>Genomic diversity of scab-causing Streptomyces spp. in the province of Quebec, Canada.</title>
        <authorList>
            <person name="Biessy A."/>
            <person name="Cadieux M."/>
            <person name="Ciotola M."/>
            <person name="Filion M."/>
        </authorList>
    </citation>
    <scope>NUCLEOTIDE SEQUENCE</scope>
    <source>
        <strain evidence="1">B21-115</strain>
    </source>
</reference>